<comment type="caution">
    <text evidence="8">Lacks conserved residue(s) required for the propagation of feature annotation.</text>
</comment>
<accession>A0ABS4KN72</accession>
<evidence type="ECO:0000256" key="5">
    <source>
        <dbReference type="ARBA" id="ARBA00022857"/>
    </source>
</evidence>
<dbReference type="PANTHER" id="PTHR20275:SF0">
    <property type="entry name" value="NAD KINASE"/>
    <property type="match status" value="1"/>
</dbReference>
<feature type="binding site" evidence="8">
    <location>
        <position position="164"/>
    </location>
    <ligand>
        <name>NAD(+)</name>
        <dbReference type="ChEBI" id="CHEBI:57540"/>
    </ligand>
</feature>
<keyword evidence="5 8" id="KW-0521">NADP</keyword>
<keyword evidence="6 8" id="KW-0520">NAD</keyword>
<feature type="binding site" evidence="8">
    <location>
        <begin position="61"/>
        <end position="62"/>
    </location>
    <ligand>
        <name>NAD(+)</name>
        <dbReference type="ChEBI" id="CHEBI:57540"/>
    </ligand>
</feature>
<proteinExistence type="inferred from homology"/>
<comment type="cofactor">
    <cofactor evidence="8">
        <name>a divalent metal cation</name>
        <dbReference type="ChEBI" id="CHEBI:60240"/>
    </cofactor>
</comment>
<dbReference type="InterPro" id="IPR017437">
    <property type="entry name" value="ATP-NAD_kinase_PpnK-typ_C"/>
</dbReference>
<protein>
    <recommendedName>
        <fullName evidence="8">NAD kinase</fullName>
        <ecNumber evidence="8">2.7.1.23</ecNumber>
    </recommendedName>
    <alternativeName>
        <fullName evidence="8">ATP-dependent NAD kinase</fullName>
    </alternativeName>
</protein>
<evidence type="ECO:0000256" key="8">
    <source>
        <dbReference type="HAMAP-Rule" id="MF_00361"/>
    </source>
</evidence>
<dbReference type="GO" id="GO:0003951">
    <property type="term" value="F:NAD+ kinase activity"/>
    <property type="evidence" value="ECO:0007669"/>
    <property type="project" value="UniProtKB-EC"/>
</dbReference>
<dbReference type="RefSeq" id="WP_209700447.1">
    <property type="nucleotide sequence ID" value="NZ_JAGGLM010000001.1"/>
</dbReference>
<comment type="similarity">
    <text evidence="8">Belongs to the NAD kinase family.</text>
</comment>
<dbReference type="SUPFAM" id="SSF111331">
    <property type="entry name" value="NAD kinase/diacylglycerol kinase-like"/>
    <property type="match status" value="1"/>
</dbReference>
<dbReference type="Gene3D" id="2.60.200.30">
    <property type="entry name" value="Probable inorganic polyphosphate/atp-NAD kinase, domain 2"/>
    <property type="match status" value="1"/>
</dbReference>
<keyword evidence="1 8" id="KW-0808">Transferase</keyword>
<evidence type="ECO:0000256" key="2">
    <source>
        <dbReference type="ARBA" id="ARBA00022741"/>
    </source>
</evidence>
<feature type="binding site" evidence="8">
    <location>
        <begin position="134"/>
        <end position="135"/>
    </location>
    <ligand>
        <name>NAD(+)</name>
        <dbReference type="ChEBI" id="CHEBI:57540"/>
    </ligand>
</feature>
<dbReference type="PANTHER" id="PTHR20275">
    <property type="entry name" value="NAD KINASE"/>
    <property type="match status" value="1"/>
</dbReference>
<dbReference type="InterPro" id="IPR016064">
    <property type="entry name" value="NAD/diacylglycerol_kinase_sf"/>
</dbReference>
<dbReference type="Gene3D" id="3.40.50.10330">
    <property type="entry name" value="Probable inorganic polyphosphate/atp-NAD kinase, domain 1"/>
    <property type="match status" value="1"/>
</dbReference>
<evidence type="ECO:0000313" key="9">
    <source>
        <dbReference type="EMBL" id="MBP2031482.1"/>
    </source>
</evidence>
<dbReference type="Pfam" id="PF01513">
    <property type="entry name" value="NAD_kinase"/>
    <property type="match status" value="1"/>
</dbReference>
<evidence type="ECO:0000256" key="1">
    <source>
        <dbReference type="ARBA" id="ARBA00022679"/>
    </source>
</evidence>
<evidence type="ECO:0000256" key="6">
    <source>
        <dbReference type="ARBA" id="ARBA00023027"/>
    </source>
</evidence>
<dbReference type="HAMAP" id="MF_00361">
    <property type="entry name" value="NAD_kinase"/>
    <property type="match status" value="1"/>
</dbReference>
<reference evidence="9 10" key="1">
    <citation type="submission" date="2021-03" db="EMBL/GenBank/DDBJ databases">
        <title>Genomic Encyclopedia of Type Strains, Phase IV (KMG-IV): sequencing the most valuable type-strain genomes for metagenomic binning, comparative biology and taxonomic classification.</title>
        <authorList>
            <person name="Goeker M."/>
        </authorList>
    </citation>
    <scope>NUCLEOTIDE SEQUENCE [LARGE SCALE GENOMIC DNA]</scope>
    <source>
        <strain evidence="9 10">DSM 28783</strain>
    </source>
</reference>
<sequence>MKNIGINVNTTKDPENKMVDFIIKTIYNVNKDVNIKIYKDCEGLNTQESDKLDVIIVLGGDGTILNTSENILESDTPILGVNIGHLGFLTQIEVNNIEIALDKLFKKDYVIQDRTMIECSLDDGDKIESYYGLNDVVVYKGIKNSIQKYDVFIDNKFYNEFSADGIIVCTSTGSTAYNLSAGGPIIHPSLDAFCVTPMYSQYLTARTIVLNNNSIITVKIKNESENLFLSIDGRDWIVIKGSIGINIKKSKYKRKLIKFNNNSFFKTLREKITFGGKEYEGDIYESDKAHKNTSNY</sequence>
<dbReference type="Proteomes" id="UP001519307">
    <property type="component" value="Unassembled WGS sequence"/>
</dbReference>
<dbReference type="EC" id="2.7.1.23" evidence="8"/>
<organism evidence="9 10">
    <name type="scientific">Clostridium algifaecis</name>
    <dbReference type="NCBI Taxonomy" id="1472040"/>
    <lineage>
        <taxon>Bacteria</taxon>
        <taxon>Bacillati</taxon>
        <taxon>Bacillota</taxon>
        <taxon>Clostridia</taxon>
        <taxon>Eubacteriales</taxon>
        <taxon>Clostridiaceae</taxon>
        <taxon>Clostridium</taxon>
    </lineage>
</organism>
<comment type="catalytic activity">
    <reaction evidence="7 8">
        <text>NAD(+) + ATP = ADP + NADP(+) + H(+)</text>
        <dbReference type="Rhea" id="RHEA:18629"/>
        <dbReference type="ChEBI" id="CHEBI:15378"/>
        <dbReference type="ChEBI" id="CHEBI:30616"/>
        <dbReference type="ChEBI" id="CHEBI:57540"/>
        <dbReference type="ChEBI" id="CHEBI:58349"/>
        <dbReference type="ChEBI" id="CHEBI:456216"/>
        <dbReference type="EC" id="2.7.1.23"/>
    </reaction>
</comment>
<feature type="active site" description="Proton acceptor" evidence="8">
    <location>
        <position position="61"/>
    </location>
</feature>
<gene>
    <name evidence="8" type="primary">nadK</name>
    <name evidence="9" type="ORF">J2Z42_000147</name>
</gene>
<keyword evidence="4 8" id="KW-0067">ATP-binding</keyword>
<comment type="caution">
    <text evidence="9">The sequence shown here is derived from an EMBL/GenBank/DDBJ whole genome shotgun (WGS) entry which is preliminary data.</text>
</comment>
<evidence type="ECO:0000313" key="10">
    <source>
        <dbReference type="Proteomes" id="UP001519307"/>
    </source>
</evidence>
<dbReference type="EMBL" id="JAGGLM010000001">
    <property type="protein sequence ID" value="MBP2031482.1"/>
    <property type="molecule type" value="Genomic_DNA"/>
</dbReference>
<dbReference type="InterPro" id="IPR017438">
    <property type="entry name" value="ATP-NAD_kinase_N"/>
</dbReference>
<keyword evidence="10" id="KW-1185">Reference proteome</keyword>
<dbReference type="Pfam" id="PF20143">
    <property type="entry name" value="NAD_kinase_C"/>
    <property type="match status" value="1"/>
</dbReference>
<name>A0ABS4KN72_9CLOT</name>
<evidence type="ECO:0000256" key="3">
    <source>
        <dbReference type="ARBA" id="ARBA00022777"/>
    </source>
</evidence>
<keyword evidence="8" id="KW-0963">Cytoplasm</keyword>
<evidence type="ECO:0000256" key="4">
    <source>
        <dbReference type="ARBA" id="ARBA00022840"/>
    </source>
</evidence>
<dbReference type="InterPro" id="IPR002504">
    <property type="entry name" value="NADK"/>
</dbReference>
<keyword evidence="3 8" id="KW-0418">Kinase</keyword>
<comment type="function">
    <text evidence="8">Involved in the regulation of the intracellular balance of NAD and NADP, and is a key enzyme in the biosynthesis of NADP. Catalyzes specifically the phosphorylation on 2'-hydroxyl of the adenosine moiety of NAD to yield NADP.</text>
</comment>
<feature type="binding site" evidence="8">
    <location>
        <begin position="175"/>
        <end position="180"/>
    </location>
    <ligand>
        <name>NAD(+)</name>
        <dbReference type="ChEBI" id="CHEBI:57540"/>
    </ligand>
</feature>
<comment type="subcellular location">
    <subcellularLocation>
        <location evidence="8">Cytoplasm</location>
    </subcellularLocation>
</comment>
<evidence type="ECO:0000256" key="7">
    <source>
        <dbReference type="ARBA" id="ARBA00047925"/>
    </source>
</evidence>
<keyword evidence="2 8" id="KW-0547">Nucleotide-binding</keyword>